<feature type="signal peptide" evidence="1">
    <location>
        <begin position="1"/>
        <end position="21"/>
    </location>
</feature>
<proteinExistence type="predicted"/>
<dbReference type="CDD" id="cd14727">
    <property type="entry name" value="ChanN-like"/>
    <property type="match status" value="1"/>
</dbReference>
<dbReference type="eggNOG" id="COG3016">
    <property type="taxonomic scope" value="Bacteria"/>
</dbReference>
<feature type="domain" description="Haem-binding uptake Tiki superfamily ChaN" evidence="2">
    <location>
        <begin position="38"/>
        <end position="237"/>
    </location>
</feature>
<evidence type="ECO:0000259" key="2">
    <source>
        <dbReference type="Pfam" id="PF04187"/>
    </source>
</evidence>
<dbReference type="HOGENOM" id="CLU_982326_0_0_7"/>
<keyword evidence="1" id="KW-0732">Signal</keyword>
<dbReference type="Gene3D" id="3.40.50.11550">
    <property type="match status" value="1"/>
</dbReference>
<gene>
    <name evidence="3" type="ORF">A11Q_999</name>
</gene>
<dbReference type="InterPro" id="IPR007314">
    <property type="entry name" value="Cofac_haem-bd_dom"/>
</dbReference>
<dbReference type="KEGG" id="bex:A11Q_999"/>
<evidence type="ECO:0000256" key="1">
    <source>
        <dbReference type="SAM" id="SignalP"/>
    </source>
</evidence>
<name>M4V9T4_9BACT</name>
<dbReference type="RefSeq" id="WP_015469705.1">
    <property type="nucleotide sequence ID" value="NC_020813.1"/>
</dbReference>
<reference evidence="3 4" key="1">
    <citation type="journal article" date="2013" name="ISME J.">
        <title>By their genes ye shall know them: genomic signatures of predatory bacteria.</title>
        <authorList>
            <person name="Pasternak Z."/>
            <person name="Pietrokovski S."/>
            <person name="Rotem O."/>
            <person name="Gophna U."/>
            <person name="Lurie-Weinberger M.N."/>
            <person name="Jurkevitch E."/>
        </authorList>
    </citation>
    <scope>NUCLEOTIDE SEQUENCE [LARGE SCALE GENOMIC DNA]</scope>
    <source>
        <strain evidence="3 4">JSS</strain>
    </source>
</reference>
<keyword evidence="4" id="KW-1185">Reference proteome</keyword>
<dbReference type="OrthoDB" id="9795827at2"/>
<dbReference type="SUPFAM" id="SSF159501">
    <property type="entry name" value="EreA/ChaN-like"/>
    <property type="match status" value="1"/>
</dbReference>
<organism evidence="3 4">
    <name type="scientific">Pseudobdellovibrio exovorus JSS</name>
    <dbReference type="NCBI Taxonomy" id="1184267"/>
    <lineage>
        <taxon>Bacteria</taxon>
        <taxon>Pseudomonadati</taxon>
        <taxon>Bdellovibrionota</taxon>
        <taxon>Bdellovibrionia</taxon>
        <taxon>Bdellovibrionales</taxon>
        <taxon>Pseudobdellovibrionaceae</taxon>
        <taxon>Pseudobdellovibrio</taxon>
    </lineage>
</organism>
<protein>
    <submittedName>
        <fullName evidence="3">Iron-regulated protein</fullName>
    </submittedName>
</protein>
<accession>M4V9T4</accession>
<dbReference type="PATRIC" id="fig|1184267.3.peg.1013"/>
<dbReference type="EMBL" id="CP003537">
    <property type="protein sequence ID" value="AGH95215.1"/>
    <property type="molecule type" value="Genomic_DNA"/>
</dbReference>
<feature type="chain" id="PRO_5004060071" evidence="1">
    <location>
        <begin position="22"/>
        <end position="283"/>
    </location>
</feature>
<evidence type="ECO:0000313" key="3">
    <source>
        <dbReference type="EMBL" id="AGH95215.1"/>
    </source>
</evidence>
<dbReference type="Pfam" id="PF04187">
    <property type="entry name" value="Cofac_haem_bdg"/>
    <property type="match status" value="1"/>
</dbReference>
<evidence type="ECO:0000313" key="4">
    <source>
        <dbReference type="Proteomes" id="UP000012040"/>
    </source>
</evidence>
<sequence length="283" mass="31678">MLKRSVFLALSALFYSSCAFSQLFDGRTGQETSLENLLSRVQAGHIVILGENHGLASHKEQHLEILRGLRAKGLKVSVGMEFVNYTDQTYLDQYRAGALTEDQFLAAIKWGGYSFDFYREQILFPALAFNETTVGLNISRQITSKISRQGLESLDEAEQALLPPAFTLGRESYKTRFMLAAGHHCKSPLNCFTAQSAWDDTMAWQTAEFMQAHPDHVLVIVVGEFHVQYGGGLPDRIRARLADARLVTVSQVNGEGMLDEEKQEQIEPSLTEGPRADFIWISQ</sequence>
<dbReference type="AlphaFoldDB" id="M4V9T4"/>
<dbReference type="STRING" id="1184267.A11Q_999"/>
<dbReference type="Proteomes" id="UP000012040">
    <property type="component" value="Chromosome"/>
</dbReference>